<evidence type="ECO:0000313" key="2">
    <source>
        <dbReference type="Proteomes" id="UP000002640"/>
    </source>
</evidence>
<dbReference type="Gene3D" id="1.25.40.20">
    <property type="entry name" value="Ankyrin repeat-containing domain"/>
    <property type="match status" value="1"/>
</dbReference>
<protein>
    <submittedName>
        <fullName evidence="1">Uncharacterized protein</fullName>
    </submittedName>
</protein>
<dbReference type="InParanoid" id="G4YS60"/>
<accession>G4YS60</accession>
<name>G4YS60_PHYSP</name>
<dbReference type="RefSeq" id="XP_009520049.1">
    <property type="nucleotide sequence ID" value="XM_009521754.1"/>
</dbReference>
<dbReference type="SUPFAM" id="SSF140860">
    <property type="entry name" value="Pseudo ankyrin repeat-like"/>
    <property type="match status" value="1"/>
</dbReference>
<keyword evidence="2" id="KW-1185">Reference proteome</keyword>
<evidence type="ECO:0000313" key="1">
    <source>
        <dbReference type="EMBL" id="EGZ24761.1"/>
    </source>
</evidence>
<dbReference type="KEGG" id="psoj:PHYSODRAFT_325841"/>
<organism evidence="1 2">
    <name type="scientific">Phytophthora sojae (strain P6497)</name>
    <name type="common">Soybean stem and root rot agent</name>
    <name type="synonym">Phytophthora megasperma f. sp. glycines</name>
    <dbReference type="NCBI Taxonomy" id="1094619"/>
    <lineage>
        <taxon>Eukaryota</taxon>
        <taxon>Sar</taxon>
        <taxon>Stramenopiles</taxon>
        <taxon>Oomycota</taxon>
        <taxon>Peronosporomycetes</taxon>
        <taxon>Peronosporales</taxon>
        <taxon>Peronosporaceae</taxon>
        <taxon>Phytophthora</taxon>
    </lineage>
</organism>
<dbReference type="Proteomes" id="UP000002640">
    <property type="component" value="Unassembled WGS sequence"/>
</dbReference>
<dbReference type="AlphaFoldDB" id="G4YS60"/>
<reference evidence="1 2" key="1">
    <citation type="journal article" date="2006" name="Science">
        <title>Phytophthora genome sequences uncover evolutionary origins and mechanisms of pathogenesis.</title>
        <authorList>
            <person name="Tyler B.M."/>
            <person name="Tripathy S."/>
            <person name="Zhang X."/>
            <person name="Dehal P."/>
            <person name="Jiang R.H."/>
            <person name="Aerts A."/>
            <person name="Arredondo F.D."/>
            <person name="Baxter L."/>
            <person name="Bensasson D."/>
            <person name="Beynon J.L."/>
            <person name="Chapman J."/>
            <person name="Damasceno C.M."/>
            <person name="Dorrance A.E."/>
            <person name="Dou D."/>
            <person name="Dickerman A.W."/>
            <person name="Dubchak I.L."/>
            <person name="Garbelotto M."/>
            <person name="Gijzen M."/>
            <person name="Gordon S.G."/>
            <person name="Govers F."/>
            <person name="Grunwald N.J."/>
            <person name="Huang W."/>
            <person name="Ivors K.L."/>
            <person name="Jones R.W."/>
            <person name="Kamoun S."/>
            <person name="Krampis K."/>
            <person name="Lamour K.H."/>
            <person name="Lee M.K."/>
            <person name="McDonald W.H."/>
            <person name="Medina M."/>
            <person name="Meijer H.J."/>
            <person name="Nordberg E.K."/>
            <person name="Maclean D.J."/>
            <person name="Ospina-Giraldo M.D."/>
            <person name="Morris P.F."/>
            <person name="Phuntumart V."/>
            <person name="Putnam N.H."/>
            <person name="Rash S."/>
            <person name="Rose J.K."/>
            <person name="Sakihama Y."/>
            <person name="Salamov A.A."/>
            <person name="Savidor A."/>
            <person name="Scheuring C.F."/>
            <person name="Smith B.M."/>
            <person name="Sobral B.W."/>
            <person name="Terry A."/>
            <person name="Torto-Alalibo T.A."/>
            <person name="Win J."/>
            <person name="Xu Z."/>
            <person name="Zhang H."/>
            <person name="Grigoriev I.V."/>
            <person name="Rokhsar D.S."/>
            <person name="Boore J.L."/>
        </authorList>
    </citation>
    <scope>NUCLEOTIDE SEQUENCE [LARGE SCALE GENOMIC DNA]</scope>
    <source>
        <strain evidence="1 2">P6497</strain>
    </source>
</reference>
<proteinExistence type="predicted"/>
<dbReference type="EMBL" id="JH159152">
    <property type="protein sequence ID" value="EGZ24761.1"/>
    <property type="molecule type" value="Genomic_DNA"/>
</dbReference>
<dbReference type="PANTHER" id="PTHR46586">
    <property type="entry name" value="ANKYRIN REPEAT-CONTAINING PROTEIN"/>
    <property type="match status" value="1"/>
</dbReference>
<dbReference type="InterPro" id="IPR036770">
    <property type="entry name" value="Ankyrin_rpt-contain_sf"/>
</dbReference>
<dbReference type="InterPro" id="IPR052050">
    <property type="entry name" value="SecEffector_AnkRepeat"/>
</dbReference>
<sequence length="225" mass="24995">MSEAKKRRVEGVRGVQEPQAAMQLLTSVCVVCRDDPRIDALSHVTDLIDAYVDYSIHWTLPNAVKKATSAHLVKRLLGRMDSLNEEDRRLQLEHAIEYAAAMGSLPFTQQLHENLSTFPIRLDYEVAVAAALSGDLPLLKWLKANEPSLFGRPESWAEQVAFDAASERGCLETVQWLVETFPDAAWSLAPAALGGHLNVVQWLHQHATLDGVQLNFPEGTTVFVE</sequence>
<dbReference type="SMR" id="G4YS60"/>
<gene>
    <name evidence="1" type="ORF">PHYSODRAFT_325841</name>
</gene>
<dbReference type="GeneID" id="20645326"/>
<dbReference type="PANTHER" id="PTHR46586:SF3">
    <property type="entry name" value="ANKYRIN REPEAT-CONTAINING PROTEIN"/>
    <property type="match status" value="1"/>
</dbReference>